<keyword evidence="10" id="KW-1185">Reference proteome</keyword>
<accession>A0A9Q0ATY6</accession>
<feature type="chain" id="PRO_5040223443" description="WSC domain-containing protein" evidence="7">
    <location>
        <begin position="19"/>
        <end position="285"/>
    </location>
</feature>
<dbReference type="PANTHER" id="PTHR24269">
    <property type="entry name" value="KREMEN PROTEIN"/>
    <property type="match status" value="1"/>
</dbReference>
<sequence length="285" mass="31287">MRSISSILAVSFLLTANAENWEGVPTVGQDVNGLKYMGCAIEIPGRVLTGPSFSDDSMTIEACSQYCTNNFFTLSGVEYGRECYCGKYIAPPALLPGTPSQCDMTCKNNKATSKQRCGGYGRMAVFNNTNYAGPGSMKSYNSWSYDSCYMEPQWGRALTNQVKAEDTVTVQKCLDACTNGKYKYAGLEYGRECWCGNTKAGNLEDASDPSCAMQCDMVCGGDHSQMCGGRGAINLYKTSQVYPRNQDWEDYHDYGHGPTKGDVDVAARKGRFIKVRRSSRLSMNI</sequence>
<evidence type="ECO:0000313" key="9">
    <source>
        <dbReference type="EMBL" id="KAI1879117.1"/>
    </source>
</evidence>
<organism evidence="9 10">
    <name type="scientific">Neoarthrinium moseri</name>
    <dbReference type="NCBI Taxonomy" id="1658444"/>
    <lineage>
        <taxon>Eukaryota</taxon>
        <taxon>Fungi</taxon>
        <taxon>Dikarya</taxon>
        <taxon>Ascomycota</taxon>
        <taxon>Pezizomycotina</taxon>
        <taxon>Sordariomycetes</taxon>
        <taxon>Xylariomycetidae</taxon>
        <taxon>Amphisphaeriales</taxon>
        <taxon>Apiosporaceae</taxon>
        <taxon>Neoarthrinium</taxon>
    </lineage>
</organism>
<evidence type="ECO:0000256" key="7">
    <source>
        <dbReference type="SAM" id="SignalP"/>
    </source>
</evidence>
<feature type="signal peptide" evidence="7">
    <location>
        <begin position="1"/>
        <end position="18"/>
    </location>
</feature>
<name>A0A9Q0ATY6_9PEZI</name>
<evidence type="ECO:0000256" key="6">
    <source>
        <dbReference type="ARBA" id="ARBA00023180"/>
    </source>
</evidence>
<dbReference type="GO" id="GO:0005886">
    <property type="term" value="C:plasma membrane"/>
    <property type="evidence" value="ECO:0007669"/>
    <property type="project" value="TreeGrafter"/>
</dbReference>
<dbReference type="SMART" id="SM00321">
    <property type="entry name" value="WSC"/>
    <property type="match status" value="2"/>
</dbReference>
<evidence type="ECO:0000259" key="8">
    <source>
        <dbReference type="PROSITE" id="PS51212"/>
    </source>
</evidence>
<dbReference type="PANTHER" id="PTHR24269:SF16">
    <property type="entry name" value="PROTEIN SLG1"/>
    <property type="match status" value="1"/>
</dbReference>
<protein>
    <recommendedName>
        <fullName evidence="8">WSC domain-containing protein</fullName>
    </recommendedName>
</protein>
<keyword evidence="4" id="KW-1133">Transmembrane helix</keyword>
<evidence type="ECO:0000256" key="2">
    <source>
        <dbReference type="ARBA" id="ARBA00022692"/>
    </source>
</evidence>
<evidence type="ECO:0000256" key="5">
    <source>
        <dbReference type="ARBA" id="ARBA00023136"/>
    </source>
</evidence>
<dbReference type="AlphaFoldDB" id="A0A9Q0ATY6"/>
<dbReference type="PROSITE" id="PS51212">
    <property type="entry name" value="WSC"/>
    <property type="match status" value="2"/>
</dbReference>
<evidence type="ECO:0000313" key="10">
    <source>
        <dbReference type="Proteomes" id="UP000829685"/>
    </source>
</evidence>
<dbReference type="InterPro" id="IPR051836">
    <property type="entry name" value="Kremen_rcpt"/>
</dbReference>
<feature type="domain" description="WSC" evidence="8">
    <location>
        <begin position="33"/>
        <end position="129"/>
    </location>
</feature>
<keyword evidence="3 7" id="KW-0732">Signal</keyword>
<evidence type="ECO:0000256" key="1">
    <source>
        <dbReference type="ARBA" id="ARBA00004167"/>
    </source>
</evidence>
<reference evidence="9" key="1">
    <citation type="submission" date="2021-03" db="EMBL/GenBank/DDBJ databases">
        <title>Revisited historic fungal species revealed as producer of novel bioactive compounds through whole genome sequencing and comparative genomics.</title>
        <authorList>
            <person name="Vignolle G.A."/>
            <person name="Hochenegger N."/>
            <person name="Mach R.L."/>
            <person name="Mach-Aigner A.R."/>
            <person name="Javad Rahimi M."/>
            <person name="Salim K.A."/>
            <person name="Chan C.M."/>
            <person name="Lim L.B.L."/>
            <person name="Cai F."/>
            <person name="Druzhinina I.S."/>
            <person name="U'Ren J.M."/>
            <person name="Derntl C."/>
        </authorList>
    </citation>
    <scope>NUCLEOTIDE SEQUENCE</scope>
    <source>
        <strain evidence="9">TUCIM 5799</strain>
    </source>
</reference>
<evidence type="ECO:0000256" key="3">
    <source>
        <dbReference type="ARBA" id="ARBA00022729"/>
    </source>
</evidence>
<gene>
    <name evidence="9" type="ORF">JX265_003294</name>
</gene>
<dbReference type="EMBL" id="JAFIMR010000005">
    <property type="protein sequence ID" value="KAI1879117.1"/>
    <property type="molecule type" value="Genomic_DNA"/>
</dbReference>
<keyword evidence="2" id="KW-0812">Transmembrane</keyword>
<evidence type="ECO:0000256" key="4">
    <source>
        <dbReference type="ARBA" id="ARBA00022989"/>
    </source>
</evidence>
<dbReference type="Pfam" id="PF01822">
    <property type="entry name" value="WSC"/>
    <property type="match status" value="2"/>
</dbReference>
<dbReference type="Proteomes" id="UP000829685">
    <property type="component" value="Unassembled WGS sequence"/>
</dbReference>
<comment type="subcellular location">
    <subcellularLocation>
        <location evidence="1">Membrane</location>
        <topology evidence="1">Single-pass membrane protein</topology>
    </subcellularLocation>
</comment>
<comment type="caution">
    <text evidence="9">The sequence shown here is derived from an EMBL/GenBank/DDBJ whole genome shotgun (WGS) entry which is preliminary data.</text>
</comment>
<keyword evidence="5" id="KW-0472">Membrane</keyword>
<proteinExistence type="predicted"/>
<dbReference type="InterPro" id="IPR002889">
    <property type="entry name" value="WSC_carb-bd"/>
</dbReference>
<keyword evidence="6" id="KW-0325">Glycoprotein</keyword>
<feature type="domain" description="WSC" evidence="8">
    <location>
        <begin position="142"/>
        <end position="239"/>
    </location>
</feature>